<dbReference type="GO" id="GO:0006390">
    <property type="term" value="P:mitochondrial transcription"/>
    <property type="evidence" value="ECO:0007669"/>
    <property type="project" value="TreeGrafter"/>
</dbReference>
<dbReference type="PANTHER" id="PTHR10102">
    <property type="entry name" value="DNA-DIRECTED RNA POLYMERASE, MITOCHONDRIAL"/>
    <property type="match status" value="1"/>
</dbReference>
<feature type="domain" description="DNA-directed RNA polymerase C-terminal" evidence="8">
    <location>
        <begin position="1"/>
        <end position="44"/>
    </location>
</feature>
<name>A0A212FPZ8_DANPL</name>
<keyword evidence="3 9" id="KW-0240">DNA-directed RNA polymerase</keyword>
<evidence type="ECO:0000256" key="6">
    <source>
        <dbReference type="ARBA" id="ARBA00023163"/>
    </source>
</evidence>
<dbReference type="GO" id="GO:0071897">
    <property type="term" value="P:DNA biosynthetic process"/>
    <property type="evidence" value="ECO:0007669"/>
    <property type="project" value="UniProtKB-ARBA"/>
</dbReference>
<evidence type="ECO:0000313" key="10">
    <source>
        <dbReference type="Proteomes" id="UP000007151"/>
    </source>
</evidence>
<dbReference type="EC" id="2.7.7.6" evidence="2"/>
<comment type="similarity">
    <text evidence="1">Belongs to the phage and mitochondrial RNA polymerase family.</text>
</comment>
<dbReference type="Pfam" id="PF00940">
    <property type="entry name" value="RNA_pol"/>
    <property type="match status" value="1"/>
</dbReference>
<dbReference type="InParanoid" id="A0A212FPZ8"/>
<evidence type="ECO:0000256" key="2">
    <source>
        <dbReference type="ARBA" id="ARBA00012418"/>
    </source>
</evidence>
<dbReference type="PANTHER" id="PTHR10102:SF0">
    <property type="entry name" value="DNA-DIRECTED RNA POLYMERASE, MITOCHONDRIAL"/>
    <property type="match status" value="1"/>
</dbReference>
<evidence type="ECO:0000256" key="3">
    <source>
        <dbReference type="ARBA" id="ARBA00022478"/>
    </source>
</evidence>
<reference evidence="9 10" key="1">
    <citation type="journal article" date="2011" name="Cell">
        <title>The monarch butterfly genome yields insights into long-distance migration.</title>
        <authorList>
            <person name="Zhan S."/>
            <person name="Merlin C."/>
            <person name="Boore J.L."/>
            <person name="Reppert S.M."/>
        </authorList>
    </citation>
    <scope>NUCLEOTIDE SEQUENCE [LARGE SCALE GENOMIC DNA]</scope>
    <source>
        <strain evidence="9">F-2</strain>
    </source>
</reference>
<dbReference type="Proteomes" id="UP000007151">
    <property type="component" value="Unassembled WGS sequence"/>
</dbReference>
<dbReference type="SUPFAM" id="SSF56672">
    <property type="entry name" value="DNA/RNA polymerases"/>
    <property type="match status" value="1"/>
</dbReference>
<keyword evidence="6" id="KW-0804">Transcription</keyword>
<keyword evidence="10" id="KW-1185">Reference proteome</keyword>
<dbReference type="GO" id="GO:0034245">
    <property type="term" value="C:mitochondrial DNA-directed RNA polymerase complex"/>
    <property type="evidence" value="ECO:0007669"/>
    <property type="project" value="TreeGrafter"/>
</dbReference>
<evidence type="ECO:0000313" key="9">
    <source>
        <dbReference type="EMBL" id="OWR55814.1"/>
    </source>
</evidence>
<gene>
    <name evidence="9" type="ORF">KGM_201629</name>
</gene>
<dbReference type="STRING" id="278856.A0A212FPZ8"/>
<keyword evidence="4" id="KW-0808">Transferase</keyword>
<evidence type="ECO:0000256" key="5">
    <source>
        <dbReference type="ARBA" id="ARBA00022695"/>
    </source>
</evidence>
<proteinExistence type="inferred from homology"/>
<dbReference type="GO" id="GO:0001018">
    <property type="term" value="F:mitochondrial promoter sequence-specific DNA binding"/>
    <property type="evidence" value="ECO:0007669"/>
    <property type="project" value="TreeGrafter"/>
</dbReference>
<keyword evidence="5" id="KW-0548">Nucleotidyltransferase</keyword>
<accession>A0A212FPZ8</accession>
<dbReference type="InterPro" id="IPR046950">
    <property type="entry name" value="DNA-dir_Rpol_C_phage-type"/>
</dbReference>
<evidence type="ECO:0000259" key="8">
    <source>
        <dbReference type="Pfam" id="PF00940"/>
    </source>
</evidence>
<dbReference type="InterPro" id="IPR002092">
    <property type="entry name" value="DNA-dir_Rpol_phage-type"/>
</dbReference>
<evidence type="ECO:0000256" key="1">
    <source>
        <dbReference type="ARBA" id="ARBA00009493"/>
    </source>
</evidence>
<evidence type="ECO:0000256" key="4">
    <source>
        <dbReference type="ARBA" id="ARBA00022679"/>
    </source>
</evidence>
<protein>
    <recommendedName>
        <fullName evidence="2">DNA-directed RNA polymerase</fullName>
        <ecNumber evidence="2">2.7.7.6</ecNumber>
    </recommendedName>
</protein>
<sequence length="63" mass="7289">MDKILDSADNPLDGEGWWKMSEEPWQTLACCMEIANAVRSPNPEGSVKYIRLYSLWRPSFNLK</sequence>
<dbReference type="InterPro" id="IPR043502">
    <property type="entry name" value="DNA/RNA_pol_sf"/>
</dbReference>
<organism evidence="9 10">
    <name type="scientific">Danaus plexippus plexippus</name>
    <dbReference type="NCBI Taxonomy" id="278856"/>
    <lineage>
        <taxon>Eukaryota</taxon>
        <taxon>Metazoa</taxon>
        <taxon>Ecdysozoa</taxon>
        <taxon>Arthropoda</taxon>
        <taxon>Hexapoda</taxon>
        <taxon>Insecta</taxon>
        <taxon>Pterygota</taxon>
        <taxon>Neoptera</taxon>
        <taxon>Endopterygota</taxon>
        <taxon>Lepidoptera</taxon>
        <taxon>Glossata</taxon>
        <taxon>Ditrysia</taxon>
        <taxon>Papilionoidea</taxon>
        <taxon>Nymphalidae</taxon>
        <taxon>Danainae</taxon>
        <taxon>Danaini</taxon>
        <taxon>Danaina</taxon>
        <taxon>Danaus</taxon>
        <taxon>Danaus</taxon>
    </lineage>
</organism>
<dbReference type="AlphaFoldDB" id="A0A212FPZ8"/>
<dbReference type="KEGG" id="dpl:KGM_201629"/>
<dbReference type="Gene3D" id="1.10.287.280">
    <property type="match status" value="1"/>
</dbReference>
<evidence type="ECO:0000256" key="7">
    <source>
        <dbReference type="ARBA" id="ARBA00048552"/>
    </source>
</evidence>
<comment type="caution">
    <text evidence="9">The sequence shown here is derived from an EMBL/GenBank/DDBJ whole genome shotgun (WGS) entry which is preliminary data.</text>
</comment>
<dbReference type="GO" id="GO:0003899">
    <property type="term" value="F:DNA-directed RNA polymerase activity"/>
    <property type="evidence" value="ECO:0007669"/>
    <property type="project" value="UniProtKB-EC"/>
</dbReference>
<comment type="catalytic activity">
    <reaction evidence="7">
        <text>RNA(n) + a ribonucleoside 5'-triphosphate = RNA(n+1) + diphosphate</text>
        <dbReference type="Rhea" id="RHEA:21248"/>
        <dbReference type="Rhea" id="RHEA-COMP:14527"/>
        <dbReference type="Rhea" id="RHEA-COMP:17342"/>
        <dbReference type="ChEBI" id="CHEBI:33019"/>
        <dbReference type="ChEBI" id="CHEBI:61557"/>
        <dbReference type="ChEBI" id="CHEBI:140395"/>
        <dbReference type="EC" id="2.7.7.6"/>
    </reaction>
</comment>
<dbReference type="EMBL" id="AGBW02000095">
    <property type="protein sequence ID" value="OWR55814.1"/>
    <property type="molecule type" value="Genomic_DNA"/>
</dbReference>